<accession>A0A915L775</accession>
<dbReference type="WBParaSite" id="nRc.2.0.1.t45595-RA">
    <property type="protein sequence ID" value="nRc.2.0.1.t45595-RA"/>
    <property type="gene ID" value="nRc.2.0.1.g45595"/>
</dbReference>
<proteinExistence type="predicted"/>
<organism evidence="1 2">
    <name type="scientific">Romanomermis culicivorax</name>
    <name type="common">Nematode worm</name>
    <dbReference type="NCBI Taxonomy" id="13658"/>
    <lineage>
        <taxon>Eukaryota</taxon>
        <taxon>Metazoa</taxon>
        <taxon>Ecdysozoa</taxon>
        <taxon>Nematoda</taxon>
        <taxon>Enoplea</taxon>
        <taxon>Dorylaimia</taxon>
        <taxon>Mermithida</taxon>
        <taxon>Mermithoidea</taxon>
        <taxon>Mermithidae</taxon>
        <taxon>Romanomermis</taxon>
    </lineage>
</organism>
<dbReference type="Proteomes" id="UP000887565">
    <property type="component" value="Unplaced"/>
</dbReference>
<sequence>MNVEEIDSTERTTIHYQENVMKRHPYKAGFSKLTKICQPKIFCNNFRPAGALSDANLMVPDLLPAAVSLLKEIDVDVNTVTRAMTKKPISQPTLSDHMLLAADYVLPNHRLPQGSQTSTGHQPCHHQNCHFPSNNQCSEISSHLFH</sequence>
<evidence type="ECO:0000313" key="1">
    <source>
        <dbReference type="Proteomes" id="UP000887565"/>
    </source>
</evidence>
<dbReference type="AlphaFoldDB" id="A0A915L775"/>
<name>A0A915L775_ROMCU</name>
<protein>
    <submittedName>
        <fullName evidence="2">Uncharacterized protein</fullName>
    </submittedName>
</protein>
<keyword evidence="1" id="KW-1185">Reference proteome</keyword>
<reference evidence="2" key="1">
    <citation type="submission" date="2022-11" db="UniProtKB">
        <authorList>
            <consortium name="WormBaseParasite"/>
        </authorList>
    </citation>
    <scope>IDENTIFICATION</scope>
</reference>
<evidence type="ECO:0000313" key="2">
    <source>
        <dbReference type="WBParaSite" id="nRc.2.0.1.t45595-RA"/>
    </source>
</evidence>